<dbReference type="Proteomes" id="UP000823399">
    <property type="component" value="Unassembled WGS sequence"/>
</dbReference>
<sequence>MHLIANISDLILSLWRGTIKCDTLDDVRTWRWAIFRDDDAWTEHGAIVGATTYHIPGSFDRPPRNPAEKLNMQYKTWEFQLYIFGLAPALLHTILPQDIWLNFCKLVRGIRIVCQHKAQLLLGEWETEFEQLYYQRRHDRIHFIRPCVHQVNHLVRETIQKGPPVCYAQRTMERTIGNLGQQIRQPSNPYANLSMEAVRRCQANALKSILPFLAPPDNVLPRGHQELGNGYVIIDGTVRFAEVQYFTQVAIATENIGEWRDANIAVISVFSAPDADLVQLSNQTVLSCKYLGDEGLCVVDVTSIKSVVAMIPHRPTLPSGVIEDRFFVLERPGLDIYQFGVEQDQEDEVDQQEMEAEERN</sequence>
<evidence type="ECO:0000313" key="2">
    <source>
        <dbReference type="Proteomes" id="UP000823399"/>
    </source>
</evidence>
<dbReference type="OrthoDB" id="2669721at2759"/>
<dbReference type="AlphaFoldDB" id="A0A9P7F1C3"/>
<dbReference type="RefSeq" id="XP_041289342.1">
    <property type="nucleotide sequence ID" value="XM_041440297.1"/>
</dbReference>
<evidence type="ECO:0000313" key="1">
    <source>
        <dbReference type="EMBL" id="KAG2099859.1"/>
    </source>
</evidence>
<protein>
    <submittedName>
        <fullName evidence="1">Uncharacterized protein</fullName>
    </submittedName>
</protein>
<dbReference type="GeneID" id="64702556"/>
<reference evidence="1" key="1">
    <citation type="journal article" date="2020" name="New Phytol.">
        <title>Comparative genomics reveals dynamic genome evolution in host specialist ectomycorrhizal fungi.</title>
        <authorList>
            <person name="Lofgren L.A."/>
            <person name="Nguyen N.H."/>
            <person name="Vilgalys R."/>
            <person name="Ruytinx J."/>
            <person name="Liao H.L."/>
            <person name="Branco S."/>
            <person name="Kuo A."/>
            <person name="LaButti K."/>
            <person name="Lipzen A."/>
            <person name="Andreopoulos W."/>
            <person name="Pangilinan J."/>
            <person name="Riley R."/>
            <person name="Hundley H."/>
            <person name="Na H."/>
            <person name="Barry K."/>
            <person name="Grigoriev I.V."/>
            <person name="Stajich J.E."/>
            <person name="Kennedy P.G."/>
        </authorList>
    </citation>
    <scope>NUCLEOTIDE SEQUENCE</scope>
    <source>
        <strain evidence="1">FC423</strain>
    </source>
</reference>
<dbReference type="EMBL" id="JABBWM010000056">
    <property type="protein sequence ID" value="KAG2099859.1"/>
    <property type="molecule type" value="Genomic_DNA"/>
</dbReference>
<comment type="caution">
    <text evidence="1">The sequence shown here is derived from an EMBL/GenBank/DDBJ whole genome shotgun (WGS) entry which is preliminary data.</text>
</comment>
<accession>A0A9P7F1C3</accession>
<proteinExistence type="predicted"/>
<gene>
    <name evidence="1" type="ORF">F5147DRAFT_754682</name>
</gene>
<keyword evidence="2" id="KW-1185">Reference proteome</keyword>
<organism evidence="1 2">
    <name type="scientific">Suillus discolor</name>
    <dbReference type="NCBI Taxonomy" id="1912936"/>
    <lineage>
        <taxon>Eukaryota</taxon>
        <taxon>Fungi</taxon>
        <taxon>Dikarya</taxon>
        <taxon>Basidiomycota</taxon>
        <taxon>Agaricomycotina</taxon>
        <taxon>Agaricomycetes</taxon>
        <taxon>Agaricomycetidae</taxon>
        <taxon>Boletales</taxon>
        <taxon>Suillineae</taxon>
        <taxon>Suillaceae</taxon>
        <taxon>Suillus</taxon>
    </lineage>
</organism>
<name>A0A9P7F1C3_9AGAM</name>